<organism evidence="1">
    <name type="scientific">hydrothermal vent metagenome</name>
    <dbReference type="NCBI Taxonomy" id="652676"/>
    <lineage>
        <taxon>unclassified sequences</taxon>
        <taxon>metagenomes</taxon>
        <taxon>ecological metagenomes</taxon>
    </lineage>
</organism>
<protein>
    <submittedName>
        <fullName evidence="1">Uncharacterized protein</fullName>
    </submittedName>
</protein>
<reference evidence="1" key="1">
    <citation type="submission" date="2018-06" db="EMBL/GenBank/DDBJ databases">
        <authorList>
            <person name="Zhirakovskaya E."/>
        </authorList>
    </citation>
    <scope>NUCLEOTIDE SEQUENCE</scope>
</reference>
<dbReference type="AlphaFoldDB" id="A0A3B0XVI9"/>
<accession>A0A3B0XVI9</accession>
<proteinExistence type="predicted"/>
<evidence type="ECO:0000313" key="1">
    <source>
        <dbReference type="EMBL" id="VAW72355.1"/>
    </source>
</evidence>
<name>A0A3B0XVI9_9ZZZZ</name>
<sequence length="67" mass="7270">MYLFVIIESISMLVLDGLFINTIGLGVGWSEIKFCVFGASALKSTRGKLEDSFEPINGNKSRLSQGA</sequence>
<dbReference type="EMBL" id="UOFL01000036">
    <property type="protein sequence ID" value="VAW72355.1"/>
    <property type="molecule type" value="Genomic_DNA"/>
</dbReference>
<gene>
    <name evidence="1" type="ORF">MNBD_GAMMA12-1744</name>
</gene>